<evidence type="ECO:0000256" key="1">
    <source>
        <dbReference type="SAM" id="MobiDB-lite"/>
    </source>
</evidence>
<dbReference type="InterPro" id="IPR021858">
    <property type="entry name" value="Fun_TF"/>
</dbReference>
<dbReference type="AlphaFoldDB" id="A0A2V1DMH2"/>
<dbReference type="EMBL" id="KZ805393">
    <property type="protein sequence ID" value="PVH99417.1"/>
    <property type="molecule type" value="Genomic_DNA"/>
</dbReference>
<organism evidence="2 3">
    <name type="scientific">Periconia macrospinosa</name>
    <dbReference type="NCBI Taxonomy" id="97972"/>
    <lineage>
        <taxon>Eukaryota</taxon>
        <taxon>Fungi</taxon>
        <taxon>Dikarya</taxon>
        <taxon>Ascomycota</taxon>
        <taxon>Pezizomycotina</taxon>
        <taxon>Dothideomycetes</taxon>
        <taxon>Pleosporomycetidae</taxon>
        <taxon>Pleosporales</taxon>
        <taxon>Massarineae</taxon>
        <taxon>Periconiaceae</taxon>
        <taxon>Periconia</taxon>
    </lineage>
</organism>
<accession>A0A2V1DMH2</accession>
<evidence type="ECO:0000313" key="2">
    <source>
        <dbReference type="EMBL" id="PVH99417.1"/>
    </source>
</evidence>
<keyword evidence="3" id="KW-1185">Reference proteome</keyword>
<feature type="compositionally biased region" description="Basic residues" evidence="1">
    <location>
        <begin position="40"/>
        <end position="55"/>
    </location>
</feature>
<dbReference type="PANTHER" id="PTHR37540:SF5">
    <property type="entry name" value="TRANSCRIPTION FACTOR DOMAIN-CONTAINING PROTEIN"/>
    <property type="match status" value="1"/>
</dbReference>
<gene>
    <name evidence="2" type="ORF">DM02DRAFT_672732</name>
</gene>
<dbReference type="OrthoDB" id="4159781at2759"/>
<evidence type="ECO:0000313" key="3">
    <source>
        <dbReference type="Proteomes" id="UP000244855"/>
    </source>
</evidence>
<proteinExistence type="predicted"/>
<name>A0A2V1DMH2_9PLEO</name>
<protein>
    <submittedName>
        <fullName evidence="2">Uncharacterized protein</fullName>
    </submittedName>
</protein>
<reference evidence="2 3" key="1">
    <citation type="journal article" date="2018" name="Sci. Rep.">
        <title>Comparative genomics provides insights into the lifestyle and reveals functional heterogeneity of dark septate endophytic fungi.</title>
        <authorList>
            <person name="Knapp D.G."/>
            <person name="Nemeth J.B."/>
            <person name="Barry K."/>
            <person name="Hainaut M."/>
            <person name="Henrissat B."/>
            <person name="Johnson J."/>
            <person name="Kuo A."/>
            <person name="Lim J.H.P."/>
            <person name="Lipzen A."/>
            <person name="Nolan M."/>
            <person name="Ohm R.A."/>
            <person name="Tamas L."/>
            <person name="Grigoriev I.V."/>
            <person name="Spatafora J.W."/>
            <person name="Nagy L.G."/>
            <person name="Kovacs G.M."/>
        </authorList>
    </citation>
    <scope>NUCLEOTIDE SEQUENCE [LARGE SCALE GENOMIC DNA]</scope>
    <source>
        <strain evidence="2 3">DSE2036</strain>
    </source>
</reference>
<feature type="region of interest" description="Disordered" evidence="1">
    <location>
        <begin position="1"/>
        <end position="20"/>
    </location>
</feature>
<dbReference type="PANTHER" id="PTHR37540">
    <property type="entry name" value="TRANSCRIPTION FACTOR (ACR-2), PUTATIVE-RELATED-RELATED"/>
    <property type="match status" value="1"/>
</dbReference>
<dbReference type="Pfam" id="PF11951">
    <property type="entry name" value="Fungal_trans_2"/>
    <property type="match status" value="1"/>
</dbReference>
<dbReference type="STRING" id="97972.A0A2V1DMH2"/>
<sequence>MGDSTDQSAGPLPQGPASQANWQFVTISHPLKEQTESTRRRIRSQASRHHHQRMRALKEQGRRILRKDEIELDTALLLRAAPTVDNYLSEFRGIASEVHSKQLTAPPGFGRFDPFFNPPIQMHYREYELFDHLFDQSCVMFRAMHDISFFNRARMTVAFRQLLAMSSWHLSHLNQNRPDNEYLKLSISATQELQKQIDHPLLRCTDDAVIAVLVFLCCANLINDTTAFIIHRNGLRLMLDLRGGIQTLDATPGLRIMLYWADVNGSCLQDIPVRERSRDFHTL</sequence>
<feature type="region of interest" description="Disordered" evidence="1">
    <location>
        <begin position="33"/>
        <end position="60"/>
    </location>
</feature>
<dbReference type="Proteomes" id="UP000244855">
    <property type="component" value="Unassembled WGS sequence"/>
</dbReference>